<dbReference type="PATRIC" id="fig|29536.5.peg.1693"/>
<reference evidence="3 4" key="1">
    <citation type="submission" date="2016-06" db="EMBL/GenBank/DDBJ databases">
        <title>Draft genome sequence of Flavobacterium succinicans strain DD5b.</title>
        <authorList>
            <person name="Poehlein A."/>
            <person name="Daniel R."/>
            <person name="Simeonova D.D."/>
        </authorList>
    </citation>
    <scope>NUCLEOTIDE SEQUENCE [LARGE SCALE GENOMIC DNA]</scope>
    <source>
        <strain evidence="3 4">DD5b</strain>
    </source>
</reference>
<keyword evidence="2" id="KW-0472">Membrane</keyword>
<dbReference type="AlphaFoldDB" id="A0A199XQA0"/>
<evidence type="ECO:0000256" key="1">
    <source>
        <dbReference type="SAM" id="MobiDB-lite"/>
    </source>
</evidence>
<dbReference type="Proteomes" id="UP000093807">
    <property type="component" value="Unassembled WGS sequence"/>
</dbReference>
<dbReference type="EMBL" id="JMTM01000046">
    <property type="protein sequence ID" value="OAZ03923.1"/>
    <property type="molecule type" value="Genomic_DNA"/>
</dbReference>
<dbReference type="RefSeq" id="WP_064715422.1">
    <property type="nucleotide sequence ID" value="NZ_JMTM01000046.1"/>
</dbReference>
<proteinExistence type="predicted"/>
<organism evidence="3 4">
    <name type="scientific">Flavobacterium succinicans</name>
    <dbReference type="NCBI Taxonomy" id="29536"/>
    <lineage>
        <taxon>Bacteria</taxon>
        <taxon>Pseudomonadati</taxon>
        <taxon>Bacteroidota</taxon>
        <taxon>Flavobacteriia</taxon>
        <taxon>Flavobacteriales</taxon>
        <taxon>Flavobacteriaceae</taxon>
        <taxon>Flavobacterium</taxon>
    </lineage>
</organism>
<name>A0A199XQA0_9FLAO</name>
<dbReference type="OrthoDB" id="1367702at2"/>
<keyword evidence="4" id="KW-1185">Reference proteome</keyword>
<protein>
    <submittedName>
        <fullName evidence="3">Uncharacterized protein</fullName>
    </submittedName>
</protein>
<sequence>MKISEGKKKDLILEYIIERERGSQPQGVSSEEIQNDVLPECSIEDITILLKEIEMHNPELVKFYFGITTTYSTKIMFAKPFLKKGGFEKIENEEKIKNRKDTFDFKVSKFKYYTFWWFFTFALIGFGLSIYNFANSLRSEKSTKVKDTKKEQMGLVTNNTQTYILNQRKPDSFHTPKVLNSAKVSSGESKPKIGIIKKPKG</sequence>
<evidence type="ECO:0000256" key="2">
    <source>
        <dbReference type="SAM" id="Phobius"/>
    </source>
</evidence>
<gene>
    <name evidence="3" type="ORF">FLB_16120</name>
</gene>
<keyword evidence="2" id="KW-0812">Transmembrane</keyword>
<evidence type="ECO:0000313" key="4">
    <source>
        <dbReference type="Proteomes" id="UP000093807"/>
    </source>
</evidence>
<feature type="transmembrane region" description="Helical" evidence="2">
    <location>
        <begin position="115"/>
        <end position="134"/>
    </location>
</feature>
<comment type="caution">
    <text evidence="3">The sequence shown here is derived from an EMBL/GenBank/DDBJ whole genome shotgun (WGS) entry which is preliminary data.</text>
</comment>
<accession>A0A199XQA0</accession>
<feature type="region of interest" description="Disordered" evidence="1">
    <location>
        <begin position="181"/>
        <end position="201"/>
    </location>
</feature>
<keyword evidence="2" id="KW-1133">Transmembrane helix</keyword>
<evidence type="ECO:0000313" key="3">
    <source>
        <dbReference type="EMBL" id="OAZ03923.1"/>
    </source>
</evidence>